<dbReference type="EMBL" id="JAHUZN010000005">
    <property type="protein sequence ID" value="KAG8492613.1"/>
    <property type="molecule type" value="Genomic_DNA"/>
</dbReference>
<dbReference type="Proteomes" id="UP000701853">
    <property type="component" value="Chromosome 5"/>
</dbReference>
<name>A0A8J5Z2E1_9ROSI</name>
<organism evidence="1 2">
    <name type="scientific">Gossypium anomalum</name>
    <dbReference type="NCBI Taxonomy" id="47600"/>
    <lineage>
        <taxon>Eukaryota</taxon>
        <taxon>Viridiplantae</taxon>
        <taxon>Streptophyta</taxon>
        <taxon>Embryophyta</taxon>
        <taxon>Tracheophyta</taxon>
        <taxon>Spermatophyta</taxon>
        <taxon>Magnoliopsida</taxon>
        <taxon>eudicotyledons</taxon>
        <taxon>Gunneridae</taxon>
        <taxon>Pentapetalae</taxon>
        <taxon>rosids</taxon>
        <taxon>malvids</taxon>
        <taxon>Malvales</taxon>
        <taxon>Malvaceae</taxon>
        <taxon>Malvoideae</taxon>
        <taxon>Gossypium</taxon>
    </lineage>
</organism>
<dbReference type="InterPro" id="IPR012337">
    <property type="entry name" value="RNaseH-like_sf"/>
</dbReference>
<sequence length="76" mass="8371">MDGSSRSCPRKTGIGGLLEYLNGCILVLFSGPIGEGDAVNTELWAIENGLEIFANSGWVWCKQLVIEYEPMLSFSW</sequence>
<dbReference type="Gene3D" id="3.30.420.10">
    <property type="entry name" value="Ribonuclease H-like superfamily/Ribonuclease H"/>
    <property type="match status" value="1"/>
</dbReference>
<reference evidence="1 2" key="1">
    <citation type="journal article" date="2021" name="bioRxiv">
        <title>The Gossypium anomalum genome as a resource for cotton improvement and evolutionary analysis of hybrid incompatibility.</title>
        <authorList>
            <person name="Grover C.E."/>
            <person name="Yuan D."/>
            <person name="Arick M.A."/>
            <person name="Miller E.R."/>
            <person name="Hu G."/>
            <person name="Peterson D.G."/>
            <person name="Wendel J.F."/>
            <person name="Udall J.A."/>
        </authorList>
    </citation>
    <scope>NUCLEOTIDE SEQUENCE [LARGE SCALE GENOMIC DNA]</scope>
    <source>
        <strain evidence="1">JFW-Udall</strain>
        <tissue evidence="1">Leaf</tissue>
    </source>
</reference>
<keyword evidence="2" id="KW-1185">Reference proteome</keyword>
<evidence type="ECO:0000313" key="1">
    <source>
        <dbReference type="EMBL" id="KAG8492613.1"/>
    </source>
</evidence>
<dbReference type="SUPFAM" id="SSF53098">
    <property type="entry name" value="Ribonuclease H-like"/>
    <property type="match status" value="1"/>
</dbReference>
<gene>
    <name evidence="1" type="ORF">CXB51_010047</name>
</gene>
<dbReference type="AlphaFoldDB" id="A0A8J5Z2E1"/>
<dbReference type="OrthoDB" id="996777at2759"/>
<protein>
    <recommendedName>
        <fullName evidence="3">RNase H type-1 domain-containing protein</fullName>
    </recommendedName>
</protein>
<comment type="caution">
    <text evidence="1">The sequence shown here is derived from an EMBL/GenBank/DDBJ whole genome shotgun (WGS) entry which is preliminary data.</text>
</comment>
<proteinExistence type="predicted"/>
<evidence type="ECO:0008006" key="3">
    <source>
        <dbReference type="Google" id="ProtNLM"/>
    </source>
</evidence>
<dbReference type="GO" id="GO:0003676">
    <property type="term" value="F:nucleic acid binding"/>
    <property type="evidence" value="ECO:0007669"/>
    <property type="project" value="InterPro"/>
</dbReference>
<evidence type="ECO:0000313" key="2">
    <source>
        <dbReference type="Proteomes" id="UP000701853"/>
    </source>
</evidence>
<dbReference type="InterPro" id="IPR036397">
    <property type="entry name" value="RNaseH_sf"/>
</dbReference>
<accession>A0A8J5Z2E1</accession>